<gene>
    <name evidence="2" type="ORF">FPANT_8543</name>
</gene>
<dbReference type="Proteomes" id="UP000544095">
    <property type="component" value="Unassembled WGS sequence"/>
</dbReference>
<feature type="region of interest" description="Disordered" evidence="1">
    <location>
        <begin position="1"/>
        <end position="39"/>
    </location>
</feature>
<feature type="compositionally biased region" description="Basic and acidic residues" evidence="1">
    <location>
        <begin position="1"/>
        <end position="18"/>
    </location>
</feature>
<reference evidence="2 3" key="1">
    <citation type="submission" date="2020-05" db="EMBL/GenBank/DDBJ databases">
        <title>Identification and distribution of gene clusters putatively required for synthesis of sphingolipid metabolism inhibitors in phylogenetically diverse species of the filamentous fungus Fusarium.</title>
        <authorList>
            <person name="Kim H.-S."/>
            <person name="Busman M."/>
            <person name="Brown D.W."/>
            <person name="Divon H."/>
            <person name="Uhlig S."/>
            <person name="Proctor R.H."/>
        </authorList>
    </citation>
    <scope>NUCLEOTIDE SEQUENCE [LARGE SCALE GENOMIC DNA]</scope>
    <source>
        <strain evidence="2 3">NRRL 25211</strain>
    </source>
</reference>
<dbReference type="AlphaFoldDB" id="A0A8H5L085"/>
<evidence type="ECO:0000313" key="3">
    <source>
        <dbReference type="Proteomes" id="UP000544095"/>
    </source>
</evidence>
<evidence type="ECO:0000256" key="1">
    <source>
        <dbReference type="SAM" id="MobiDB-lite"/>
    </source>
</evidence>
<organism evidence="2 3">
    <name type="scientific">Fusarium pseudoanthophilum</name>
    <dbReference type="NCBI Taxonomy" id="48495"/>
    <lineage>
        <taxon>Eukaryota</taxon>
        <taxon>Fungi</taxon>
        <taxon>Dikarya</taxon>
        <taxon>Ascomycota</taxon>
        <taxon>Pezizomycotina</taxon>
        <taxon>Sordariomycetes</taxon>
        <taxon>Hypocreomycetidae</taxon>
        <taxon>Hypocreales</taxon>
        <taxon>Nectriaceae</taxon>
        <taxon>Fusarium</taxon>
        <taxon>Fusarium fujikuroi species complex</taxon>
    </lineage>
</organism>
<name>A0A8H5L085_9HYPO</name>
<accession>A0A8H5L085</accession>
<proteinExistence type="predicted"/>
<protein>
    <submittedName>
        <fullName evidence="2">Uncharacterized protein</fullName>
    </submittedName>
</protein>
<keyword evidence="3" id="KW-1185">Reference proteome</keyword>
<comment type="caution">
    <text evidence="2">The sequence shown here is derived from an EMBL/GenBank/DDBJ whole genome shotgun (WGS) entry which is preliminary data.</text>
</comment>
<evidence type="ECO:0000313" key="2">
    <source>
        <dbReference type="EMBL" id="KAF5582379.1"/>
    </source>
</evidence>
<sequence>MKALGKKQESSTRSKAPESQRLYPGMQRGGDGAVNDHEFNDKIYNEPSQHYCAGSEATAVNALLPLSEPPLDLYVTLKIQLKKHQ</sequence>
<dbReference type="EMBL" id="JAAOAR010000435">
    <property type="protein sequence ID" value="KAF5582379.1"/>
    <property type="molecule type" value="Genomic_DNA"/>
</dbReference>